<name>A0ABW7SIN2_9ACTN</name>
<dbReference type="RefSeq" id="WP_396679089.1">
    <property type="nucleotide sequence ID" value="NZ_JBIRPU010000006.1"/>
</dbReference>
<keyword evidence="4" id="KW-1185">Reference proteome</keyword>
<reference evidence="3 4" key="1">
    <citation type="submission" date="2024-10" db="EMBL/GenBank/DDBJ databases">
        <title>The Natural Products Discovery Center: Release of the First 8490 Sequenced Strains for Exploring Actinobacteria Biosynthetic Diversity.</title>
        <authorList>
            <person name="Kalkreuter E."/>
            <person name="Kautsar S.A."/>
            <person name="Yang D."/>
            <person name="Bader C.D."/>
            <person name="Teijaro C.N."/>
            <person name="Fluegel L."/>
            <person name="Davis C.M."/>
            <person name="Simpson J.R."/>
            <person name="Lauterbach L."/>
            <person name="Steele A.D."/>
            <person name="Gui C."/>
            <person name="Meng S."/>
            <person name="Li G."/>
            <person name="Viehrig K."/>
            <person name="Ye F."/>
            <person name="Su P."/>
            <person name="Kiefer A.F."/>
            <person name="Nichols A."/>
            <person name="Cepeda A.J."/>
            <person name="Yan W."/>
            <person name="Fan B."/>
            <person name="Jiang Y."/>
            <person name="Adhikari A."/>
            <person name="Zheng C.-J."/>
            <person name="Schuster L."/>
            <person name="Cowan T.M."/>
            <person name="Smanski M.J."/>
            <person name="Chevrette M.G."/>
            <person name="De Carvalho L.P.S."/>
            <person name="Shen B."/>
        </authorList>
    </citation>
    <scope>NUCLEOTIDE SEQUENCE [LARGE SCALE GENOMIC DNA]</scope>
    <source>
        <strain evidence="3 4">NPDC021253</strain>
    </source>
</reference>
<gene>
    <name evidence="3" type="ORF">ACH4OY_12830</name>
</gene>
<dbReference type="SUPFAM" id="SSF51182">
    <property type="entry name" value="RmlC-like cupins"/>
    <property type="match status" value="1"/>
</dbReference>
<feature type="region of interest" description="Disordered" evidence="1">
    <location>
        <begin position="1"/>
        <end position="21"/>
    </location>
</feature>
<evidence type="ECO:0000256" key="1">
    <source>
        <dbReference type="SAM" id="MobiDB-lite"/>
    </source>
</evidence>
<evidence type="ECO:0000313" key="4">
    <source>
        <dbReference type="Proteomes" id="UP001611075"/>
    </source>
</evidence>
<organism evidence="3 4">
    <name type="scientific">Micromonospora rubida</name>
    <dbReference type="NCBI Taxonomy" id="2697657"/>
    <lineage>
        <taxon>Bacteria</taxon>
        <taxon>Bacillati</taxon>
        <taxon>Actinomycetota</taxon>
        <taxon>Actinomycetes</taxon>
        <taxon>Micromonosporales</taxon>
        <taxon>Micromonosporaceae</taxon>
        <taxon>Micromonospora</taxon>
    </lineage>
</organism>
<accession>A0ABW7SIN2</accession>
<evidence type="ECO:0000259" key="2">
    <source>
        <dbReference type="Pfam" id="PF07883"/>
    </source>
</evidence>
<dbReference type="Proteomes" id="UP001611075">
    <property type="component" value="Unassembled WGS sequence"/>
</dbReference>
<evidence type="ECO:0000313" key="3">
    <source>
        <dbReference type="EMBL" id="MFI0793560.1"/>
    </source>
</evidence>
<dbReference type="InterPro" id="IPR011051">
    <property type="entry name" value="RmlC_Cupin_sf"/>
</dbReference>
<comment type="caution">
    <text evidence="3">The sequence shown here is derived from an EMBL/GenBank/DDBJ whole genome shotgun (WGS) entry which is preliminary data.</text>
</comment>
<dbReference type="InterPro" id="IPR013096">
    <property type="entry name" value="Cupin_2"/>
</dbReference>
<proteinExistence type="predicted"/>
<feature type="domain" description="Cupin type-2" evidence="2">
    <location>
        <begin position="56"/>
        <end position="115"/>
    </location>
</feature>
<dbReference type="EMBL" id="JBIRPU010000006">
    <property type="protein sequence ID" value="MFI0793560.1"/>
    <property type="molecule type" value="Genomic_DNA"/>
</dbReference>
<protein>
    <submittedName>
        <fullName evidence="3">Cupin domain-containing protein</fullName>
    </submittedName>
</protein>
<dbReference type="CDD" id="cd02208">
    <property type="entry name" value="cupin_RmlC-like"/>
    <property type="match status" value="1"/>
</dbReference>
<sequence length="146" mass="16313">MEKVQVRRLPVTTAPVPPGGGRIQSPAGELAQVVNGGTYRFLAYLEFRPDVAKPRGNHFHNHKSETLYVISGRLRALYHDLDSGERVEMTLEPGDLVTVHPRCAHVYHALEHSQAVELADQPYDPTDTHPYEVGEASSRDCVDFRV</sequence>
<dbReference type="Pfam" id="PF07883">
    <property type="entry name" value="Cupin_2"/>
    <property type="match status" value="1"/>
</dbReference>
<dbReference type="Gene3D" id="2.60.120.10">
    <property type="entry name" value="Jelly Rolls"/>
    <property type="match status" value="1"/>
</dbReference>
<dbReference type="InterPro" id="IPR014710">
    <property type="entry name" value="RmlC-like_jellyroll"/>
</dbReference>